<dbReference type="Pfam" id="PF20236">
    <property type="entry name" value="DUF6593"/>
    <property type="match status" value="1"/>
</dbReference>
<dbReference type="InterPro" id="IPR011059">
    <property type="entry name" value="Metal-dep_hydrolase_composite"/>
</dbReference>
<protein>
    <recommendedName>
        <fullName evidence="6">allantoinase</fullName>
        <ecNumber evidence="6">3.5.2.5</ecNumber>
    </recommendedName>
</protein>
<name>A0A8H3D483_9AGAM</name>
<dbReference type="Pfam" id="PF00780">
    <property type="entry name" value="CNH"/>
    <property type="match status" value="1"/>
</dbReference>
<comment type="pathway">
    <text evidence="3">Nitrogen metabolism; (S)-allantoin degradation; allantoate from (S)-allantoin: step 1/1.</text>
</comment>
<evidence type="ECO:0000256" key="1">
    <source>
        <dbReference type="ARBA" id="ARBA00001756"/>
    </source>
</evidence>
<dbReference type="PROSITE" id="PS00482">
    <property type="entry name" value="DIHYDROOROTASE_1"/>
    <property type="match status" value="1"/>
</dbReference>
<feature type="region of interest" description="Disordered" evidence="10">
    <location>
        <begin position="415"/>
        <end position="496"/>
    </location>
</feature>
<dbReference type="Gene3D" id="1.20.900.10">
    <property type="entry name" value="Dbl homology (DH) domain"/>
    <property type="match status" value="1"/>
</dbReference>
<dbReference type="Proteomes" id="UP000663853">
    <property type="component" value="Unassembled WGS sequence"/>
</dbReference>
<dbReference type="EC" id="3.5.2.5" evidence="6"/>
<dbReference type="SUPFAM" id="SSF51338">
    <property type="entry name" value="Composite domain of metallo-dependent hydrolases"/>
    <property type="match status" value="1"/>
</dbReference>
<keyword evidence="8" id="KW-0378">Hydrolase</keyword>
<evidence type="ECO:0000256" key="3">
    <source>
        <dbReference type="ARBA" id="ARBA00004968"/>
    </source>
</evidence>
<feature type="domain" description="CNH" evidence="12">
    <location>
        <begin position="1122"/>
        <end position="1414"/>
    </location>
</feature>
<sequence length="1450" mass="160468">MAPTRVFTSSCVYFPNEGPSPGTIEVDLSTGKITKIQRVKAQKGDSNYAADAEWVDVGDKAIIPGLVDAHVHLNEPGRTEWEGFKTGTQAAASGGCTTVVEMPLNSSPPTTTVANFKTKLEAAEGQCWTDIAYWGGVVPGNSTDLQPLVTSGVKGFKCFLIDSGIEEFPCVNEHDLELAMEQLQGQPTVLLFHAELDGPVNDPGKGDPTDYDTFLKSRPESFETDAIKLIIKLLQKYPLLRCHIVHLSAHSAIPIIRHAQKELKLPLTVETCFHYLTITSNEIPKGQPQFKCCPPIRGAENRDKIWEALLDGTIDMVVSDHSPCVAELKKPETGNFMDAWGGISTLGLGLSLLSTEARKRGIPFERVLTWCSTNTALHSGLADRKGGLAVGKDADLAVWDAGVEFTVTKESLNFKNKLSPSSAPRSQTRSAGQSSNNSDRDDREHDEHHYVDHSSRSGRTSPMAGPSSTSPLSDCNGFPDEKTARSPEPPAYHRSMIPREDVTYTFSPVPRSNSAMILRSEVTGEAVYHISHAVDLWNPFVWITTIRRGGQEDGEVVAEFEMGLARRRARVALRGQDDMLVNVVKKAALWGSLNFQFRKKRALTWTMQKNSTIECHLVSPQTSLAVFAPTIFATNSASTGSLTVTPGGHNREVFDHIITSLLLVERLRQLPDKEAMKARRTNDALGSSWGRLFSWENINLPDPKTLELLKPEELASGAGLQKFQDNQLHSDDRYWHRIVPESARQKLSKQEQVRQQEIFEVISSEQLYVSDLEVWLKAYRDPLRKEGVVASQALESLIQDIFANIEEIKIHHEVLLRALFETQKKNFHEVYSIMDELLDAVSNEEFQKSYVRYISNMDTALSRHGREKEANPAYAEFISSDAATARNPYVQRMGFTSFIQRAGRRLGQLKLLIEQLSKSTDIFHPDQQGSIEMVLDMLHRTVMKGQADGQATAEEIALRSFRESLENHPWAFADLGLAHAHRAVKFEGRLTQVHPPSTFTLYAVLLDNYLVFTQLTGAGKKRLIHKPIPLELLDAELETAPPKTRSRVASMLSRADSTEVVRFSIKRDGEVVLQVGARSKGLAEKWIEHIKEATLLRKLDVDGNKLLDFSPLSSMSHLLRNQVRLLAARPFTFRGNHYLAGATTTGVFIGQKNDSTARSVEALPAAGVSQIHHLPQIGLIILHSGSLSVLPIHTLLDPSRRSTFLEDKGIPLSDPSDGHISAASSGLVGNDSMVAFISRNLYRKKLHILGYDAPSSTLRRLGDPTGISDSVTGISFVSGMLFLSGRACQVIVDPANTPDIVETWPVFGPSFTDSFNLKYSCSISPFIAALETEPGKILLVYESHGCFVDTSGQPISSRRMLEWSTTPTAATYCKNHIALFSDQKIEIRRCVDGHPLQIVGSRNLNLMHPILTYSSDEAPLVTTNGEEDTQRQLLGELLPTSKIEWDPTAV</sequence>
<feature type="domain" description="DH" evidence="11">
    <location>
        <begin position="753"/>
        <end position="928"/>
    </location>
</feature>
<keyword evidence="7" id="KW-0479">Metal-binding</keyword>
<dbReference type="NCBIfam" id="TIGR03178">
    <property type="entry name" value="allantoinase"/>
    <property type="match status" value="1"/>
</dbReference>
<feature type="compositionally biased region" description="Basic and acidic residues" evidence="10">
    <location>
        <begin position="438"/>
        <end position="455"/>
    </location>
</feature>
<organism evidence="13 14">
    <name type="scientific">Rhizoctonia solani</name>
    <dbReference type="NCBI Taxonomy" id="456999"/>
    <lineage>
        <taxon>Eukaryota</taxon>
        <taxon>Fungi</taxon>
        <taxon>Dikarya</taxon>
        <taxon>Basidiomycota</taxon>
        <taxon>Agaricomycotina</taxon>
        <taxon>Agaricomycetes</taxon>
        <taxon>Cantharellales</taxon>
        <taxon>Ceratobasidiaceae</taxon>
        <taxon>Rhizoctonia</taxon>
    </lineage>
</organism>
<evidence type="ECO:0000256" key="4">
    <source>
        <dbReference type="ARBA" id="ARBA00010368"/>
    </source>
</evidence>
<evidence type="ECO:0000313" key="13">
    <source>
        <dbReference type="EMBL" id="CAE6509919.1"/>
    </source>
</evidence>
<accession>A0A8H3D483</accession>
<proteinExistence type="inferred from homology"/>
<dbReference type="UniPathway" id="UPA00395">
    <property type="reaction ID" value="UER00653"/>
</dbReference>
<dbReference type="EMBL" id="CAJMXA010003661">
    <property type="protein sequence ID" value="CAE6509919.1"/>
    <property type="molecule type" value="Genomic_DNA"/>
</dbReference>
<evidence type="ECO:0000256" key="10">
    <source>
        <dbReference type="SAM" id="MobiDB-lite"/>
    </source>
</evidence>
<dbReference type="Gene3D" id="3.20.20.140">
    <property type="entry name" value="Metal-dependent hydrolases"/>
    <property type="match status" value="1"/>
</dbReference>
<dbReference type="PANTHER" id="PTHR43668">
    <property type="entry name" value="ALLANTOINASE"/>
    <property type="match status" value="1"/>
</dbReference>
<dbReference type="SUPFAM" id="SSF51556">
    <property type="entry name" value="Metallo-dependent hydrolases"/>
    <property type="match status" value="1"/>
</dbReference>
<dbReference type="PROSITE" id="PS50010">
    <property type="entry name" value="DH_2"/>
    <property type="match status" value="1"/>
</dbReference>
<evidence type="ECO:0000256" key="2">
    <source>
        <dbReference type="ARBA" id="ARBA00001947"/>
    </source>
</evidence>
<dbReference type="GO" id="GO:0000256">
    <property type="term" value="P:allantoin catabolic process"/>
    <property type="evidence" value="ECO:0007669"/>
    <property type="project" value="UniProtKB-UniPathway"/>
</dbReference>
<dbReference type="SMART" id="SM00325">
    <property type="entry name" value="RhoGEF"/>
    <property type="match status" value="1"/>
</dbReference>
<dbReference type="InterPro" id="IPR017593">
    <property type="entry name" value="Allantoinase"/>
</dbReference>
<dbReference type="InterPro" id="IPR035899">
    <property type="entry name" value="DBL_dom_sf"/>
</dbReference>
<dbReference type="InterPro" id="IPR046528">
    <property type="entry name" value="DUF6593"/>
</dbReference>
<comment type="subunit">
    <text evidence="5">Homotetramer.</text>
</comment>
<comment type="similarity">
    <text evidence="4">Belongs to the metallo-dependent hydrolases superfamily. Allantoinase family.</text>
</comment>
<evidence type="ECO:0000259" key="11">
    <source>
        <dbReference type="PROSITE" id="PS50010"/>
    </source>
</evidence>
<feature type="compositionally biased region" description="Polar residues" evidence="10">
    <location>
        <begin position="415"/>
        <end position="433"/>
    </location>
</feature>
<keyword evidence="9" id="KW-0862">Zinc</keyword>
<reference evidence="13" key="1">
    <citation type="submission" date="2021-01" db="EMBL/GenBank/DDBJ databases">
        <authorList>
            <person name="Kaushik A."/>
        </authorList>
    </citation>
    <scope>NUCLEOTIDE SEQUENCE</scope>
    <source>
        <strain evidence="13">AG6-10EEA</strain>
    </source>
</reference>
<dbReference type="SUPFAM" id="SSF48065">
    <property type="entry name" value="DBL homology domain (DH-domain)"/>
    <property type="match status" value="1"/>
</dbReference>
<gene>
    <name evidence="13" type="ORF">RDB_LOCUS125861</name>
</gene>
<comment type="cofactor">
    <cofactor evidence="2">
        <name>Zn(2+)</name>
        <dbReference type="ChEBI" id="CHEBI:29105"/>
    </cofactor>
</comment>
<dbReference type="Pfam" id="PF01979">
    <property type="entry name" value="Amidohydro_1"/>
    <property type="match status" value="1"/>
</dbReference>
<dbReference type="GO" id="GO:0006145">
    <property type="term" value="P:purine nucleobase catabolic process"/>
    <property type="evidence" value="ECO:0007669"/>
    <property type="project" value="TreeGrafter"/>
</dbReference>
<dbReference type="GO" id="GO:0005085">
    <property type="term" value="F:guanyl-nucleotide exchange factor activity"/>
    <property type="evidence" value="ECO:0007669"/>
    <property type="project" value="InterPro"/>
</dbReference>
<dbReference type="InterPro" id="IPR000219">
    <property type="entry name" value="DH_dom"/>
</dbReference>
<dbReference type="GO" id="GO:0005737">
    <property type="term" value="C:cytoplasm"/>
    <property type="evidence" value="ECO:0007669"/>
    <property type="project" value="TreeGrafter"/>
</dbReference>
<dbReference type="PROSITE" id="PS50219">
    <property type="entry name" value="CNH"/>
    <property type="match status" value="1"/>
</dbReference>
<evidence type="ECO:0000256" key="8">
    <source>
        <dbReference type="ARBA" id="ARBA00022801"/>
    </source>
</evidence>
<evidence type="ECO:0000256" key="9">
    <source>
        <dbReference type="ARBA" id="ARBA00022833"/>
    </source>
</evidence>
<dbReference type="GO" id="GO:0008270">
    <property type="term" value="F:zinc ion binding"/>
    <property type="evidence" value="ECO:0007669"/>
    <property type="project" value="InterPro"/>
</dbReference>
<dbReference type="InterPro" id="IPR032466">
    <property type="entry name" value="Metal_Hydrolase"/>
</dbReference>
<comment type="catalytic activity">
    <reaction evidence="1">
        <text>(S)-allantoin + H2O = allantoate + H(+)</text>
        <dbReference type="Rhea" id="RHEA:17029"/>
        <dbReference type="ChEBI" id="CHEBI:15377"/>
        <dbReference type="ChEBI" id="CHEBI:15378"/>
        <dbReference type="ChEBI" id="CHEBI:15678"/>
        <dbReference type="ChEBI" id="CHEBI:17536"/>
        <dbReference type="EC" id="3.5.2.5"/>
    </reaction>
</comment>
<evidence type="ECO:0000259" key="12">
    <source>
        <dbReference type="PROSITE" id="PS50219"/>
    </source>
</evidence>
<evidence type="ECO:0000313" key="14">
    <source>
        <dbReference type="Proteomes" id="UP000663853"/>
    </source>
</evidence>
<evidence type="ECO:0000256" key="7">
    <source>
        <dbReference type="ARBA" id="ARBA00022723"/>
    </source>
</evidence>
<evidence type="ECO:0000256" key="6">
    <source>
        <dbReference type="ARBA" id="ARBA00012863"/>
    </source>
</evidence>
<dbReference type="PANTHER" id="PTHR43668:SF2">
    <property type="entry name" value="ALLANTOINASE"/>
    <property type="match status" value="1"/>
</dbReference>
<dbReference type="FunFam" id="3.20.20.140:FF:000032">
    <property type="entry name" value="Allantoinase Dal1"/>
    <property type="match status" value="1"/>
</dbReference>
<dbReference type="InterPro" id="IPR001180">
    <property type="entry name" value="CNH_dom"/>
</dbReference>
<dbReference type="InterPro" id="IPR050138">
    <property type="entry name" value="DHOase/Allantoinase_Hydrolase"/>
</dbReference>
<evidence type="ECO:0000256" key="5">
    <source>
        <dbReference type="ARBA" id="ARBA00011881"/>
    </source>
</evidence>
<dbReference type="InterPro" id="IPR002195">
    <property type="entry name" value="Dihydroorotase_CS"/>
</dbReference>
<dbReference type="GO" id="GO:0004038">
    <property type="term" value="F:allantoinase activity"/>
    <property type="evidence" value="ECO:0007669"/>
    <property type="project" value="UniProtKB-EC"/>
</dbReference>
<comment type="caution">
    <text evidence="13">The sequence shown here is derived from an EMBL/GenBank/DDBJ whole genome shotgun (WGS) entry which is preliminary data.</text>
</comment>
<dbReference type="Pfam" id="PF00621">
    <property type="entry name" value="RhoGEF"/>
    <property type="match status" value="1"/>
</dbReference>
<dbReference type="GO" id="GO:0050897">
    <property type="term" value="F:cobalt ion binding"/>
    <property type="evidence" value="ECO:0007669"/>
    <property type="project" value="InterPro"/>
</dbReference>
<dbReference type="InterPro" id="IPR006680">
    <property type="entry name" value="Amidohydro-rel"/>
</dbReference>
<dbReference type="InterPro" id="IPR001611">
    <property type="entry name" value="Leu-rich_rpt"/>
</dbReference>
<dbReference type="PROSITE" id="PS51450">
    <property type="entry name" value="LRR"/>
    <property type="match status" value="1"/>
</dbReference>